<dbReference type="EMBL" id="JBANQN010000094">
    <property type="protein sequence ID" value="KAK6772175.1"/>
    <property type="molecule type" value="Genomic_DNA"/>
</dbReference>
<keyword evidence="1" id="KW-0812">Transmembrane</keyword>
<evidence type="ECO:0000313" key="2">
    <source>
        <dbReference type="EMBL" id="KAK6772175.1"/>
    </source>
</evidence>
<accession>A0AAN8SNU5</accession>
<feature type="transmembrane region" description="Helical" evidence="1">
    <location>
        <begin position="578"/>
        <end position="602"/>
    </location>
</feature>
<dbReference type="AlphaFoldDB" id="A0AAN8SNU5"/>
<dbReference type="Pfam" id="PF03140">
    <property type="entry name" value="DUF247"/>
    <property type="match status" value="2"/>
</dbReference>
<comment type="caution">
    <text evidence="2">The sequence shown here is derived from an EMBL/GenBank/DDBJ whole genome shotgun (WGS) entry which is preliminary data.</text>
</comment>
<evidence type="ECO:0000313" key="3">
    <source>
        <dbReference type="Proteomes" id="UP001371456"/>
    </source>
</evidence>
<keyword evidence="1" id="KW-0472">Membrane</keyword>
<proteinExistence type="predicted"/>
<evidence type="ECO:0000256" key="1">
    <source>
        <dbReference type="SAM" id="Phobius"/>
    </source>
</evidence>
<gene>
    <name evidence="2" type="ORF">RDI58_030577</name>
</gene>
<keyword evidence="1" id="KW-1133">Transmembrane helix</keyword>
<dbReference type="Proteomes" id="UP001371456">
    <property type="component" value="Unassembled WGS sequence"/>
</dbReference>
<dbReference type="PANTHER" id="PTHR31170">
    <property type="entry name" value="BNAC04G53230D PROTEIN"/>
    <property type="match status" value="1"/>
</dbReference>
<dbReference type="PANTHER" id="PTHR31170:SF25">
    <property type="entry name" value="BNAA09G04570D PROTEIN"/>
    <property type="match status" value="1"/>
</dbReference>
<protein>
    <submittedName>
        <fullName evidence="2">Uncharacterized protein</fullName>
    </submittedName>
</protein>
<dbReference type="InterPro" id="IPR004158">
    <property type="entry name" value="DUF247_pln"/>
</dbReference>
<keyword evidence="3" id="KW-1185">Reference proteome</keyword>
<name>A0AAN8SNU5_SOLBU</name>
<sequence length="607" mass="70597">MDYLIESDKDVNLLRQKGIIFTNIGEDKEVARIFKEIGKGVAVSQGFYDNENYKKAIQRCERPWNKMKASLKHNYFSSPWPNQRGIRVEERGMAHSIEITPIDDEIPLLPQTKKDEIEEQEGMKVDHLIEFKETNGQDLFGSETKKSINQIFDEKFKNLDNSFIKSCTIFRVNVRLRESNPDAYAPNMVAIGPYHRKNIQLRPMEKYKLLYLRRFLCRKEGLDVKSCISELEKEKEKAIKCYDDIEELDHDSSTGHQMFLEMLLLDGCFVIEFIWETFGEFPKGEDKIIKVDCISEQVLRDLVLLENQLPFFVLIKLHNMTNHANKINEFIHKLGTILRAKLSEMNPAFFAELRNSNYAEAKNIKHLLHVLHMSHHWNSIMDDAGFDRACNFTSIRWLKRERDHDKILPNAIELSEAGVSFAKLGSINYFGTRLFEDYGDCREESTSLLFDIKFNKGVMNIPCFQVVKDTETLLRNLIAYEQQSSDVEPKYFSDYAIFMDLLIDSEKDVNLLRRKGIIVSCMEDDRELASFFNRIGKGVIFYPDEFCYKKECKKAFRHCEKPWNKMKANLRHNYFSSVWVGASTVAAIVLLLLTAMQTVLAFTGGVK</sequence>
<organism evidence="2 3">
    <name type="scientific">Solanum bulbocastanum</name>
    <name type="common">Wild potato</name>
    <dbReference type="NCBI Taxonomy" id="147425"/>
    <lineage>
        <taxon>Eukaryota</taxon>
        <taxon>Viridiplantae</taxon>
        <taxon>Streptophyta</taxon>
        <taxon>Embryophyta</taxon>
        <taxon>Tracheophyta</taxon>
        <taxon>Spermatophyta</taxon>
        <taxon>Magnoliopsida</taxon>
        <taxon>eudicotyledons</taxon>
        <taxon>Gunneridae</taxon>
        <taxon>Pentapetalae</taxon>
        <taxon>asterids</taxon>
        <taxon>lamiids</taxon>
        <taxon>Solanales</taxon>
        <taxon>Solanaceae</taxon>
        <taxon>Solanoideae</taxon>
        <taxon>Solaneae</taxon>
        <taxon>Solanum</taxon>
    </lineage>
</organism>
<reference evidence="2 3" key="1">
    <citation type="submission" date="2024-02" db="EMBL/GenBank/DDBJ databases">
        <title>de novo genome assembly of Solanum bulbocastanum strain 11H21.</title>
        <authorList>
            <person name="Hosaka A.J."/>
        </authorList>
    </citation>
    <scope>NUCLEOTIDE SEQUENCE [LARGE SCALE GENOMIC DNA]</scope>
    <source>
        <tissue evidence="2">Young leaves</tissue>
    </source>
</reference>